<feature type="compositionally biased region" description="Low complexity" evidence="4">
    <location>
        <begin position="1"/>
        <end position="15"/>
    </location>
</feature>
<evidence type="ECO:0000259" key="5">
    <source>
        <dbReference type="Pfam" id="PF01872"/>
    </source>
</evidence>
<evidence type="ECO:0000256" key="3">
    <source>
        <dbReference type="ARBA" id="ARBA00023002"/>
    </source>
</evidence>
<keyword evidence="2" id="KW-0521">NADP</keyword>
<dbReference type="InterPro" id="IPR050765">
    <property type="entry name" value="Riboflavin_Biosynth_HTPR"/>
</dbReference>
<protein>
    <submittedName>
        <fullName evidence="6">RibD family protein</fullName>
    </submittedName>
</protein>
<dbReference type="Gene3D" id="3.40.430.10">
    <property type="entry name" value="Dihydrofolate Reductase, subunit A"/>
    <property type="match status" value="1"/>
</dbReference>
<feature type="region of interest" description="Disordered" evidence="4">
    <location>
        <begin position="1"/>
        <end position="24"/>
    </location>
</feature>
<dbReference type="EMBL" id="JBBIAA010000002">
    <property type="protein sequence ID" value="MEJ5944393.1"/>
    <property type="molecule type" value="Genomic_DNA"/>
</dbReference>
<dbReference type="PANTHER" id="PTHR38011:SF7">
    <property type="entry name" value="2,5-DIAMINO-6-RIBOSYLAMINO-4(3H)-PYRIMIDINONE 5'-PHOSPHATE REDUCTASE"/>
    <property type="match status" value="1"/>
</dbReference>
<organism evidence="6 7">
    <name type="scientific">Pseudokineococcus basanitobsidens</name>
    <dbReference type="NCBI Taxonomy" id="1926649"/>
    <lineage>
        <taxon>Bacteria</taxon>
        <taxon>Bacillati</taxon>
        <taxon>Actinomycetota</taxon>
        <taxon>Actinomycetes</taxon>
        <taxon>Kineosporiales</taxon>
        <taxon>Kineosporiaceae</taxon>
        <taxon>Pseudokineococcus</taxon>
    </lineage>
</organism>
<accession>A0ABU8RH88</accession>
<dbReference type="Pfam" id="PF01872">
    <property type="entry name" value="RibD_C"/>
    <property type="match status" value="1"/>
</dbReference>
<evidence type="ECO:0000256" key="4">
    <source>
        <dbReference type="SAM" id="MobiDB-lite"/>
    </source>
</evidence>
<name>A0ABU8RH88_9ACTN</name>
<evidence type="ECO:0000256" key="1">
    <source>
        <dbReference type="ARBA" id="ARBA00005104"/>
    </source>
</evidence>
<reference evidence="6 7" key="1">
    <citation type="journal article" date="2017" name="Int. J. Syst. Evol. Microbiol.">
        <title>Pseudokineococcus basanitobsidens sp. nov., isolated from volcanic rock.</title>
        <authorList>
            <person name="Lee D.W."/>
            <person name="Park M.Y."/>
            <person name="Kim J.J."/>
            <person name="Kim B.S."/>
        </authorList>
    </citation>
    <scope>NUCLEOTIDE SEQUENCE [LARGE SCALE GENOMIC DNA]</scope>
    <source>
        <strain evidence="6 7">DSM 103726</strain>
    </source>
</reference>
<proteinExistence type="predicted"/>
<evidence type="ECO:0000313" key="7">
    <source>
        <dbReference type="Proteomes" id="UP001387100"/>
    </source>
</evidence>
<dbReference type="InterPro" id="IPR002734">
    <property type="entry name" value="RibDG_C"/>
</dbReference>
<comment type="pathway">
    <text evidence="1">Cofactor biosynthesis; riboflavin biosynthesis.</text>
</comment>
<dbReference type="SUPFAM" id="SSF53597">
    <property type="entry name" value="Dihydrofolate reductase-like"/>
    <property type="match status" value="1"/>
</dbReference>
<comment type="caution">
    <text evidence="6">The sequence shown here is derived from an EMBL/GenBank/DDBJ whole genome shotgun (WGS) entry which is preliminary data.</text>
</comment>
<dbReference type="PANTHER" id="PTHR38011">
    <property type="entry name" value="DIHYDROFOLATE REDUCTASE FAMILY PROTEIN (AFU_ORTHOLOGUE AFUA_8G06820)"/>
    <property type="match status" value="1"/>
</dbReference>
<dbReference type="InterPro" id="IPR024072">
    <property type="entry name" value="DHFR-like_dom_sf"/>
</dbReference>
<keyword evidence="7" id="KW-1185">Reference proteome</keyword>
<evidence type="ECO:0000313" key="6">
    <source>
        <dbReference type="EMBL" id="MEJ5944393.1"/>
    </source>
</evidence>
<sequence length="274" mass="28154">MHGSADADGGTSSGARPVGADDAWPSLLDGRVPADVAGPASAELVSRYGPLVAAGPRLVLAQLGQSLDGFVAARTGDAVFVTGEEDRRHLHRLRALTDAVVVGVSTVAADDCRLTVREVAGPSPVRVVLDPRARLPRGARLLGDDGPRVLWCVGRARAPEAAAEGRKAEVVGLPTADGRFAPAEVLATLAARGLGRVLVEGGGRTVSAFLAAGVLDRLLVTTAPLLVGDGVPGLRFAGEDRLADALRPPARRFALGADSCLELDLSAVRGRRPT</sequence>
<evidence type="ECO:0000256" key="2">
    <source>
        <dbReference type="ARBA" id="ARBA00022857"/>
    </source>
</evidence>
<dbReference type="RefSeq" id="WP_339573772.1">
    <property type="nucleotide sequence ID" value="NZ_JBBIAA010000002.1"/>
</dbReference>
<dbReference type="Proteomes" id="UP001387100">
    <property type="component" value="Unassembled WGS sequence"/>
</dbReference>
<feature type="domain" description="Bacterial bifunctional deaminase-reductase C-terminal" evidence="5">
    <location>
        <begin position="59"/>
        <end position="231"/>
    </location>
</feature>
<keyword evidence="3" id="KW-0560">Oxidoreductase</keyword>
<gene>
    <name evidence="6" type="ORF">WDZ17_03695</name>
</gene>